<evidence type="ECO:0000256" key="6">
    <source>
        <dbReference type="ARBA" id="ARBA00023136"/>
    </source>
</evidence>
<dbReference type="PANTHER" id="PTHR33209">
    <property type="entry name" value="PROTEASE 4"/>
    <property type="match status" value="1"/>
</dbReference>
<dbReference type="Gene3D" id="3.90.226.10">
    <property type="entry name" value="2-enoyl-CoA Hydratase, Chain A, domain 1"/>
    <property type="match status" value="2"/>
</dbReference>
<dbReference type="InterPro" id="IPR004635">
    <property type="entry name" value="Pept_S49_SppA"/>
</dbReference>
<dbReference type="InterPro" id="IPR004634">
    <property type="entry name" value="Pept_S49_pIV"/>
</dbReference>
<evidence type="ECO:0000313" key="10">
    <source>
        <dbReference type="EMBL" id="KXA24899.1"/>
    </source>
</evidence>
<dbReference type="CDD" id="cd07018">
    <property type="entry name" value="S49_SppA_67K_type"/>
    <property type="match status" value="1"/>
</dbReference>
<feature type="transmembrane region" description="Helical" evidence="8">
    <location>
        <begin position="21"/>
        <end position="51"/>
    </location>
</feature>
<feature type="active site" description="Nucleophile" evidence="7">
    <location>
        <position position="400"/>
    </location>
</feature>
<evidence type="ECO:0000256" key="7">
    <source>
        <dbReference type="PIRSR" id="PIRSR001217-1"/>
    </source>
</evidence>
<keyword evidence="11" id="KW-1185">Reference proteome</keyword>
<comment type="similarity">
    <text evidence="2">Belongs to the peptidase S49 family.</text>
</comment>
<feature type="domain" description="Peptidase S49" evidence="9">
    <location>
        <begin position="137"/>
        <end position="285"/>
    </location>
</feature>
<dbReference type="GO" id="GO:0006465">
    <property type="term" value="P:signal peptide processing"/>
    <property type="evidence" value="ECO:0007669"/>
    <property type="project" value="InterPro"/>
</dbReference>
<evidence type="ECO:0000256" key="3">
    <source>
        <dbReference type="ARBA" id="ARBA00022670"/>
    </source>
</evidence>
<name>A0A133P8L3_FUSNU</name>
<dbReference type="GO" id="GO:0016020">
    <property type="term" value="C:membrane"/>
    <property type="evidence" value="ECO:0007669"/>
    <property type="project" value="UniProtKB-SubCell"/>
</dbReference>
<gene>
    <name evidence="10" type="ORF">HMPREF3221_00402</name>
</gene>
<evidence type="ECO:0000256" key="5">
    <source>
        <dbReference type="ARBA" id="ARBA00022825"/>
    </source>
</evidence>
<dbReference type="Proteomes" id="UP000070401">
    <property type="component" value="Unassembled WGS sequence"/>
</dbReference>
<dbReference type="CDD" id="cd07023">
    <property type="entry name" value="S49_Sppa_N_C"/>
    <property type="match status" value="1"/>
</dbReference>
<organism evidence="10 11">
    <name type="scientific">Fusobacterium nucleatum</name>
    <dbReference type="NCBI Taxonomy" id="851"/>
    <lineage>
        <taxon>Bacteria</taxon>
        <taxon>Fusobacteriati</taxon>
        <taxon>Fusobacteriota</taxon>
        <taxon>Fusobacteriia</taxon>
        <taxon>Fusobacteriales</taxon>
        <taxon>Fusobacteriaceae</taxon>
        <taxon>Fusobacterium</taxon>
    </lineage>
</organism>
<evidence type="ECO:0000256" key="2">
    <source>
        <dbReference type="ARBA" id="ARBA00008683"/>
    </source>
</evidence>
<keyword evidence="5" id="KW-0720">Serine protease</keyword>
<sequence>MKFLQKGVKEKMKILHYLKRFILFVIKEVLSFFIKLFLFLFIVGIIISAVIKNFEKKPTVAIKDKAYILINLADSYNERLLKSNLFEDDSISFYTLLQSVENASYDDRVEGIILKMNGDSLSYAQSEELAHELSMARAADKKIIAYFENVGRKNYYLASYANEIYMPSANSTNVNIYPYFREEFYIKKLADKFGVKFNIIHVGDYKSYMENLASSTMSKEAREDTVRILDKNYNNFLDIVSLNRKLNRDDLDKIIKDGDLVAASSVDLMNNKLIDKYAYWDNIISMVGGKDKIITIQDYTKNYYKEENLESSNNVVYVIPLEGDIIESETEVFAGEENINVAETLEKLNIAKENDKIKAVVLRINSPGGSALTSDIIAEKIKELASEKPVYVSMSSVAASGGYYISANADKIFVDRNTITGSIGVVSILPDFSKLITDNGVNIEKISEGEYSDLYSSDTFTEKKYNKIYNSNLKVYDDFLNVVSKARKIDKEKLKTIAEGRIWTGEEAVKIGLADEIGGLNEAIYGIAEDNDMDEYSIVVAKDKFELGNIYKKYSRYIKMDTKDLIKEKIFKDYLYNKPVTYLPYDVLD</sequence>
<evidence type="ECO:0000256" key="8">
    <source>
        <dbReference type="SAM" id="Phobius"/>
    </source>
</evidence>
<keyword evidence="3" id="KW-0645">Protease</keyword>
<dbReference type="NCBIfam" id="TIGR00705">
    <property type="entry name" value="SppA_67K"/>
    <property type="match status" value="1"/>
</dbReference>
<proteinExistence type="inferred from homology"/>
<dbReference type="Gene3D" id="6.20.330.10">
    <property type="match status" value="1"/>
</dbReference>
<dbReference type="InterPro" id="IPR002142">
    <property type="entry name" value="Peptidase_S49"/>
</dbReference>
<dbReference type="STRING" id="1408287.GCA_000493815_02150"/>
<comment type="subcellular location">
    <subcellularLocation>
        <location evidence="1">Membrane</location>
    </subcellularLocation>
</comment>
<feature type="domain" description="Peptidase S49" evidence="9">
    <location>
        <begin position="383"/>
        <end position="531"/>
    </location>
</feature>
<evidence type="ECO:0000259" key="9">
    <source>
        <dbReference type="Pfam" id="PF01343"/>
    </source>
</evidence>
<evidence type="ECO:0000256" key="1">
    <source>
        <dbReference type="ARBA" id="ARBA00004370"/>
    </source>
</evidence>
<comment type="caution">
    <text evidence="10">The sequence shown here is derived from an EMBL/GenBank/DDBJ whole genome shotgun (WGS) entry which is preliminary data.</text>
</comment>
<dbReference type="InterPro" id="IPR047217">
    <property type="entry name" value="S49_SppA_67K_type_N"/>
</dbReference>
<evidence type="ECO:0000313" key="11">
    <source>
        <dbReference type="Proteomes" id="UP000070401"/>
    </source>
</evidence>
<dbReference type="SUPFAM" id="SSF52096">
    <property type="entry name" value="ClpP/crotonase"/>
    <property type="match status" value="2"/>
</dbReference>
<dbReference type="InterPro" id="IPR029045">
    <property type="entry name" value="ClpP/crotonase-like_dom_sf"/>
</dbReference>
<accession>A0A133P8L3</accession>
<dbReference type="InterPro" id="IPR047272">
    <property type="entry name" value="S49_SppA_C"/>
</dbReference>
<dbReference type="PIRSF" id="PIRSF001217">
    <property type="entry name" value="Protease_4_SppA"/>
    <property type="match status" value="1"/>
</dbReference>
<dbReference type="Pfam" id="PF01343">
    <property type="entry name" value="Peptidase_S49"/>
    <property type="match status" value="2"/>
</dbReference>
<dbReference type="NCBIfam" id="TIGR00706">
    <property type="entry name" value="SppA_dom"/>
    <property type="match status" value="1"/>
</dbReference>
<feature type="active site" description="Proton donor/acceptor" evidence="7">
    <location>
        <position position="206"/>
    </location>
</feature>
<protein>
    <submittedName>
        <fullName evidence="10">Signal peptide peptidase SppA</fullName>
    </submittedName>
</protein>
<dbReference type="GO" id="GO:0008236">
    <property type="term" value="F:serine-type peptidase activity"/>
    <property type="evidence" value="ECO:0007669"/>
    <property type="project" value="UniProtKB-KW"/>
</dbReference>
<keyword evidence="6 8" id="KW-0472">Membrane</keyword>
<keyword evidence="8" id="KW-1133">Transmembrane helix</keyword>
<dbReference type="EMBL" id="LRPY01000037">
    <property type="protein sequence ID" value="KXA24899.1"/>
    <property type="molecule type" value="Genomic_DNA"/>
</dbReference>
<keyword evidence="8" id="KW-0812">Transmembrane</keyword>
<dbReference type="AlphaFoldDB" id="A0A133P8L3"/>
<dbReference type="PANTHER" id="PTHR33209:SF1">
    <property type="entry name" value="PEPTIDASE S49 DOMAIN-CONTAINING PROTEIN"/>
    <property type="match status" value="1"/>
</dbReference>
<evidence type="ECO:0000256" key="4">
    <source>
        <dbReference type="ARBA" id="ARBA00022801"/>
    </source>
</evidence>
<dbReference type="PATRIC" id="fig|851.8.peg.403"/>
<reference evidence="11" key="1">
    <citation type="submission" date="2016-01" db="EMBL/GenBank/DDBJ databases">
        <authorList>
            <person name="Mitreva M."/>
            <person name="Pepin K.H."/>
            <person name="Mihindukulasuriya K.A."/>
            <person name="Fulton R."/>
            <person name="Fronick C."/>
            <person name="O'Laughlin M."/>
            <person name="Miner T."/>
            <person name="Herter B."/>
            <person name="Rosa B.A."/>
            <person name="Cordes M."/>
            <person name="Tomlinson C."/>
            <person name="Wollam A."/>
            <person name="Palsikar V.B."/>
            <person name="Mardis E.R."/>
            <person name="Wilson R.K."/>
        </authorList>
    </citation>
    <scope>NUCLEOTIDE SEQUENCE [LARGE SCALE GENOMIC DNA]</scope>
    <source>
        <strain evidence="11">MJR7757B</strain>
    </source>
</reference>
<keyword evidence="4" id="KW-0378">Hydrolase</keyword>